<dbReference type="InterPro" id="IPR007899">
    <property type="entry name" value="CHAD_dom"/>
</dbReference>
<dbReference type="GO" id="GO:0046872">
    <property type="term" value="F:metal ion binding"/>
    <property type="evidence" value="ECO:0007669"/>
    <property type="project" value="TreeGrafter"/>
</dbReference>
<feature type="domain" description="CHAD" evidence="1">
    <location>
        <begin position="2"/>
        <end position="78"/>
    </location>
</feature>
<dbReference type="Proteomes" id="UP000339249">
    <property type="component" value="Unassembled WGS sequence"/>
</dbReference>
<gene>
    <name evidence="2" type="ORF">NCTC9185_03760</name>
</gene>
<protein>
    <submittedName>
        <fullName evidence="2">Uncharacterized conserved protein</fullName>
    </submittedName>
</protein>
<organism evidence="2 3">
    <name type="scientific">Raoultella terrigena</name>
    <name type="common">Klebsiella terrigena</name>
    <dbReference type="NCBI Taxonomy" id="577"/>
    <lineage>
        <taxon>Bacteria</taxon>
        <taxon>Pseudomonadati</taxon>
        <taxon>Pseudomonadota</taxon>
        <taxon>Gammaproteobacteria</taxon>
        <taxon>Enterobacterales</taxon>
        <taxon>Enterobacteriaceae</taxon>
        <taxon>Klebsiella/Raoultella group</taxon>
        <taxon>Raoultella</taxon>
    </lineage>
</organism>
<evidence type="ECO:0000313" key="2">
    <source>
        <dbReference type="EMBL" id="VTN11800.1"/>
    </source>
</evidence>
<evidence type="ECO:0000313" key="3">
    <source>
        <dbReference type="Proteomes" id="UP000339249"/>
    </source>
</evidence>
<sequence length="130" mass="14336">MLTEWLVSRGWREFLNENGQKKIAGSFKRFADIQLSRAAAELKNTFLQSLGDEYEGQLPRLAREIDTVQLLAGAYAEGRIAVAGKTGKSFAGPLSIGTAASLNISVARRWPRNRSGCIVENDNFRPGRPL</sequence>
<dbReference type="GO" id="GO:0050355">
    <property type="term" value="F:inorganic triphosphate phosphatase activity"/>
    <property type="evidence" value="ECO:0007669"/>
    <property type="project" value="InterPro"/>
</dbReference>
<accession>A0A4U9D0I7</accession>
<dbReference type="PANTHER" id="PTHR39569:SF1">
    <property type="entry name" value="INORGANIC TRIPHOSPHATASE"/>
    <property type="match status" value="1"/>
</dbReference>
<name>A0A4U9D0I7_RAOTE</name>
<evidence type="ECO:0000259" key="1">
    <source>
        <dbReference type="Pfam" id="PF05235"/>
    </source>
</evidence>
<dbReference type="InterPro" id="IPR039013">
    <property type="entry name" value="YgiF"/>
</dbReference>
<reference evidence="2 3" key="1">
    <citation type="submission" date="2019-04" db="EMBL/GenBank/DDBJ databases">
        <authorList>
            <consortium name="Pathogen Informatics"/>
        </authorList>
    </citation>
    <scope>NUCLEOTIDE SEQUENCE [LARGE SCALE GENOMIC DNA]</scope>
    <source>
        <strain evidence="2 3">NCTC9185</strain>
    </source>
</reference>
<dbReference type="Pfam" id="PF05235">
    <property type="entry name" value="CHAD"/>
    <property type="match status" value="1"/>
</dbReference>
<dbReference type="PANTHER" id="PTHR39569">
    <property type="entry name" value="INORGANIC TRIPHOSPHATASE"/>
    <property type="match status" value="1"/>
</dbReference>
<dbReference type="AlphaFoldDB" id="A0A4U9D0I7"/>
<dbReference type="EMBL" id="CABDVU010000001">
    <property type="protein sequence ID" value="VTN11800.1"/>
    <property type="molecule type" value="Genomic_DNA"/>
</dbReference>
<proteinExistence type="predicted"/>